<proteinExistence type="predicted"/>
<organism evidence="1 2">
    <name type="scientific">Aromia moschata</name>
    <dbReference type="NCBI Taxonomy" id="1265417"/>
    <lineage>
        <taxon>Eukaryota</taxon>
        <taxon>Metazoa</taxon>
        <taxon>Ecdysozoa</taxon>
        <taxon>Arthropoda</taxon>
        <taxon>Hexapoda</taxon>
        <taxon>Insecta</taxon>
        <taxon>Pterygota</taxon>
        <taxon>Neoptera</taxon>
        <taxon>Endopterygota</taxon>
        <taxon>Coleoptera</taxon>
        <taxon>Polyphaga</taxon>
        <taxon>Cucujiformia</taxon>
        <taxon>Chrysomeloidea</taxon>
        <taxon>Cerambycidae</taxon>
        <taxon>Cerambycinae</taxon>
        <taxon>Callichromatini</taxon>
        <taxon>Aromia</taxon>
    </lineage>
</organism>
<gene>
    <name evidence="1" type="ORF">NQ318_012867</name>
</gene>
<name>A0AAV8YE41_9CUCU</name>
<dbReference type="EMBL" id="JAPWTK010000123">
    <property type="protein sequence ID" value="KAJ8949119.1"/>
    <property type="molecule type" value="Genomic_DNA"/>
</dbReference>
<comment type="caution">
    <text evidence="1">The sequence shown here is derived from an EMBL/GenBank/DDBJ whole genome shotgun (WGS) entry which is preliminary data.</text>
</comment>
<protein>
    <submittedName>
        <fullName evidence="1">Uncharacterized protein</fullName>
    </submittedName>
</protein>
<keyword evidence="2" id="KW-1185">Reference proteome</keyword>
<reference evidence="1" key="1">
    <citation type="journal article" date="2023" name="Insect Mol. Biol.">
        <title>Genome sequencing provides insights into the evolution of gene families encoding plant cell wall-degrading enzymes in longhorned beetles.</title>
        <authorList>
            <person name="Shin N.R."/>
            <person name="Okamura Y."/>
            <person name="Kirsch R."/>
            <person name="Pauchet Y."/>
        </authorList>
    </citation>
    <scope>NUCLEOTIDE SEQUENCE</scope>
    <source>
        <strain evidence="1">AMC_N1</strain>
    </source>
</reference>
<evidence type="ECO:0000313" key="1">
    <source>
        <dbReference type="EMBL" id="KAJ8949119.1"/>
    </source>
</evidence>
<dbReference type="Proteomes" id="UP001162162">
    <property type="component" value="Unassembled WGS sequence"/>
</dbReference>
<accession>A0AAV8YE41</accession>
<evidence type="ECO:0000313" key="2">
    <source>
        <dbReference type="Proteomes" id="UP001162162"/>
    </source>
</evidence>
<dbReference type="AlphaFoldDB" id="A0AAV8YE41"/>
<sequence>MTSLTLTLDNIDVSESTEQISKLFPKCRPRSDINLNPIIASGETMKRDLFPEPFQSVEKVEKFLIGEDGEKKGQKSPMRQGVWELRGRSETKKLRNSRDYTETVFSSEVCSVAHEKQNDEVPVEKSSPVDMTYPGEVVVFDDIGGDLAHRRREENR</sequence>